<evidence type="ECO:0000313" key="1">
    <source>
        <dbReference type="EMBL" id="WWQ69559.1"/>
    </source>
</evidence>
<dbReference type="Proteomes" id="UP001432251">
    <property type="component" value="Plasmid p1"/>
</dbReference>
<sequence>MTRSPAPRAPRRRPTVGRLARALGALAVLAVLVLLVPYVLWQATRSVAPDGLDALQHVFTRQDISAAVLIVCIIGWAAWAAFLLSVLLEIPAQLRGRTTPRLPGLQISQRAAASLVGALLVLAPTGTALAAAAPSAQAAPGAPTTTASAAQRPGQTQQSAPHTAPAATPADAERTARDTYTVRDTRPAESLWSIAEHLYGDGEAYTHLAHANEGKTMADGRTFHANAPIQPGWILHLPPHMARIDLPHPATGEQLQPQTGAQHQAVGAHTVRGGETISEIAQVETGDAANWPRLYEASRGRQPSGLPRITDPDLIHPGQQVTIPAAATPHDPPAASHDRDKPATPRTPGDLDDDRDQPGSGHDAEPSSPASGGQQTASPAPSASTATGSPSSTARSPRPSPTREGGAAASPSRSARPLPSAGVPSATPSASASVPGQTASPTAAPSASAPLRETSSPVSLARAVQAFAVLAGALTAALAARRLWQWRARRPGQSVPESEPAAVEEELEEIAHDGAAGVRRLHVALHALAAAAAAEAEGAELPALRAGRITVGSVQVLPDDVTAPPRAPFTSAKAGWWDLPDSTELPALAVEAASPYPALVTLGASRSGDLLLANLPAWEVLLVDGSPTSRQEVMAALATELAIGEHADHLEVITCAMGSLGADLQALGVQYLPDPRLAASELAERVLEAHQNPDDRGAPYLVMCAGDVDDDTCRQFAQILEQARHLTPCILVLPATADTVFPDAEIIDAETHDPQRVDALGTDLTLQRLNAATLTELARAFRHARRPAQDATGVWEHVPPEPITAPHPTLETSSVRPAPHPAPDNSDAPDGDRTSHTTPATVTSAGGDADSGQPVVFQAFLEAGTDPAQMPLHAVPQAASVKEEPAGAPEGRRFLIPPVHALRKAERPAPVPLNDDDLALAEAGARNTAPRLRMLGTVTMDHVPSGSLSPRLTELAAHLLLKPGSSAERLCEDLGESEPWSTKTLGTRFRELRTELGTDPDGTLYVPQRNGKSAPYALAGTVRCDWHDFERLAALGLTREEDGLRHLERALGLVNGMPLGEHPASWMTGLRTTMQTKITSVAHTVASYRLTDGPHQDFPSAREACTIGLSVDAYCEWLHRDLMRTEAAAGNHNGLHKAIAYWHDATRHLPAAHIDRKTQALIDELLNAS</sequence>
<accession>A0ACD5ARJ5</accession>
<reference evidence="1" key="1">
    <citation type="journal article" date="2025" name="Int. J. Syst. Evol. Microbiol.">
        <title>Streptomyces citrinus sp. nov., with yellow diffusible pigment.</title>
        <authorList>
            <person name="He Y."/>
            <person name="Yang E."/>
            <person name="Xu J."/>
            <person name="Sun Y."/>
            <person name="Sun L."/>
        </authorList>
    </citation>
    <scope>NUCLEOTIDE SEQUENCE</scope>
    <source>
        <strain evidence="1">Q6</strain>
    </source>
</reference>
<organism evidence="1 2">
    <name type="scientific">Streptomyces citrinus</name>
    <dbReference type="NCBI Taxonomy" id="3118173"/>
    <lineage>
        <taxon>Bacteria</taxon>
        <taxon>Bacillati</taxon>
        <taxon>Actinomycetota</taxon>
        <taxon>Actinomycetes</taxon>
        <taxon>Kitasatosporales</taxon>
        <taxon>Streptomycetaceae</taxon>
        <taxon>Streptomyces</taxon>
    </lineage>
</organism>
<keyword evidence="1" id="KW-0614">Plasmid</keyword>
<evidence type="ECO:0000313" key="2">
    <source>
        <dbReference type="Proteomes" id="UP001432251"/>
    </source>
</evidence>
<keyword evidence="2" id="KW-1185">Reference proteome</keyword>
<protein>
    <submittedName>
        <fullName evidence="1">Uncharacterized protein</fullName>
    </submittedName>
</protein>
<gene>
    <name evidence="1" type="ORF">V2W30_41075</name>
</gene>
<proteinExistence type="predicted"/>
<dbReference type="EMBL" id="CP146023">
    <property type="protein sequence ID" value="WWQ69559.1"/>
    <property type="molecule type" value="Genomic_DNA"/>
</dbReference>
<name>A0ACD5ARJ5_9ACTN</name>
<geneLocation type="plasmid" evidence="1 2">
    <name>p1</name>
</geneLocation>